<proteinExistence type="predicted"/>
<dbReference type="EMBL" id="CQPA01000021">
    <property type="protein sequence ID" value="CNU39768.1"/>
    <property type="molecule type" value="Genomic_DNA"/>
</dbReference>
<name>A0A655D0I7_SALET</name>
<sequence>MQAAQQIGRSAEQRQVPAAKLIFHGTAQQAVQRNQRRFAVQTFAVRRVTDHRTIRAFRQWITQLRHIFHFKGDKLPDTGATGVAARPLNDARIAVGTVEMRGILRQPLTRPGLRFGFHFLPDSFVMLRPAAKSPVTTVQSRRAIGRPHRGLNQQCPRTTHRVEQRRTWLPAGTHNNRCRQRLFNWRQPGAIAITTQVQAITTEIQRNAGSFFIQPDVNTEVRRFAVHIWTRKIFPRKRIDNRVFNFHRAILTITDSVVQAAEMHRKRRARIKNLCPVYRLNAEVKIEIAVDLALTHRQDNTRGQAAPHQALVNKPRVALKMDPTLNNLTPYGAQFFQFSF</sequence>
<dbReference type="AlphaFoldDB" id="A0A655D0I7"/>
<evidence type="ECO:0000313" key="2">
    <source>
        <dbReference type="Proteomes" id="UP000041314"/>
    </source>
</evidence>
<organism evidence="1 2">
    <name type="scientific">Salmonella enterica subsp. enterica serovar Bovismorbificans</name>
    <dbReference type="NCBI Taxonomy" id="58097"/>
    <lineage>
        <taxon>Bacteria</taxon>
        <taxon>Pseudomonadati</taxon>
        <taxon>Pseudomonadota</taxon>
        <taxon>Gammaproteobacteria</taxon>
        <taxon>Enterobacterales</taxon>
        <taxon>Enterobacteriaceae</taxon>
        <taxon>Salmonella</taxon>
    </lineage>
</organism>
<gene>
    <name evidence="1" type="ORF">ERS008198_02669</name>
</gene>
<protein>
    <submittedName>
        <fullName evidence="1">Uncharacterized protein</fullName>
    </submittedName>
</protein>
<reference evidence="1 2" key="1">
    <citation type="submission" date="2015-03" db="EMBL/GenBank/DDBJ databases">
        <authorList>
            <consortium name="Pathogen Informatics"/>
        </authorList>
    </citation>
    <scope>NUCLEOTIDE SEQUENCE [LARGE SCALE GENOMIC DNA]</scope>
    <source>
        <strain evidence="1 2">A1104</strain>
    </source>
</reference>
<dbReference type="Proteomes" id="UP000041314">
    <property type="component" value="Unassembled WGS sequence"/>
</dbReference>
<evidence type="ECO:0000313" key="1">
    <source>
        <dbReference type="EMBL" id="CNU39768.1"/>
    </source>
</evidence>
<accession>A0A655D0I7</accession>